<evidence type="ECO:0000313" key="6">
    <source>
        <dbReference type="EMBL" id="KAL1510149.1"/>
    </source>
</evidence>
<protein>
    <recommendedName>
        <fullName evidence="5">EF-hand domain-containing protein</fullName>
    </recommendedName>
</protein>
<keyword evidence="1" id="KW-0479">Metal-binding</keyword>
<accession>A0AB34J0F8</accession>
<name>A0AB34J0F8_PRYPA</name>
<keyword evidence="3" id="KW-0106">Calcium</keyword>
<reference evidence="6 7" key="1">
    <citation type="journal article" date="2024" name="Science">
        <title>Giant polyketide synthase enzymes in the biosynthesis of giant marine polyether toxins.</title>
        <authorList>
            <person name="Fallon T.R."/>
            <person name="Shende V.V."/>
            <person name="Wierzbicki I.H."/>
            <person name="Pendleton A.L."/>
            <person name="Watervoot N.F."/>
            <person name="Auber R.P."/>
            <person name="Gonzalez D.J."/>
            <person name="Wisecaver J.H."/>
            <person name="Moore B.S."/>
        </authorList>
    </citation>
    <scope>NUCLEOTIDE SEQUENCE [LARGE SCALE GENOMIC DNA]</scope>
    <source>
        <strain evidence="6 7">12B1</strain>
    </source>
</reference>
<dbReference type="InterPro" id="IPR011992">
    <property type="entry name" value="EF-hand-dom_pair"/>
</dbReference>
<evidence type="ECO:0000256" key="2">
    <source>
        <dbReference type="ARBA" id="ARBA00022737"/>
    </source>
</evidence>
<dbReference type="Proteomes" id="UP001515480">
    <property type="component" value="Unassembled WGS sequence"/>
</dbReference>
<feature type="domain" description="EF-hand" evidence="5">
    <location>
        <begin position="238"/>
        <end position="273"/>
    </location>
</feature>
<feature type="region of interest" description="Disordered" evidence="4">
    <location>
        <begin position="324"/>
        <end position="347"/>
    </location>
</feature>
<evidence type="ECO:0000259" key="5">
    <source>
        <dbReference type="PROSITE" id="PS50222"/>
    </source>
</evidence>
<dbReference type="PROSITE" id="PS50222">
    <property type="entry name" value="EF_HAND_2"/>
    <property type="match status" value="3"/>
</dbReference>
<dbReference type="EMBL" id="JBGBPQ010000015">
    <property type="protein sequence ID" value="KAL1510149.1"/>
    <property type="molecule type" value="Genomic_DNA"/>
</dbReference>
<dbReference type="SUPFAM" id="SSF47473">
    <property type="entry name" value="EF-hand"/>
    <property type="match status" value="1"/>
</dbReference>
<dbReference type="Pfam" id="PF13499">
    <property type="entry name" value="EF-hand_7"/>
    <property type="match status" value="2"/>
</dbReference>
<evidence type="ECO:0000313" key="7">
    <source>
        <dbReference type="Proteomes" id="UP001515480"/>
    </source>
</evidence>
<comment type="caution">
    <text evidence="6">The sequence shown here is derived from an EMBL/GenBank/DDBJ whole genome shotgun (WGS) entry which is preliminary data.</text>
</comment>
<evidence type="ECO:0000256" key="4">
    <source>
        <dbReference type="SAM" id="MobiDB-lite"/>
    </source>
</evidence>
<evidence type="ECO:0000256" key="3">
    <source>
        <dbReference type="ARBA" id="ARBA00022837"/>
    </source>
</evidence>
<sequence length="386" mass="42429">MDDEEAQQVVERMQEQLKKRGAQGIRGLARNFKICDRDGSKKLDVPELAKCCSMCKLGLGPDEVEKLHAYFDADKDGLVSLDEFIRGIRGRLSPVRRKLVTKVFNALDSAGDKNGFLTIDDIAPAYNCTNHPEVKAGKKTEKEVLSEFLEGFEGGEQYKDRNGVVTLDEWIKYYEELSSSIDSDDYFGQMVCSTWSALKTKLPNGQLVNAITYVPASQISQLEQILKKAIYQKTKGVSEMRTLEEAFKQFDADKSGQVTFKEFRVAMERFGLHAAGETAGMGGIPLDVLQGLFDRYDTDASGVLTYKQFSMGLLGDEASDAANGNGANPALPSLAQDGIRPQSSLGNVRPSTASLITETHARVRSIANPPRPSDPNAFKKSSNIFG</sequence>
<dbReference type="PANTHER" id="PTHR34524">
    <property type="entry name" value="CALCYPHOSIN"/>
    <property type="match status" value="1"/>
</dbReference>
<dbReference type="AlphaFoldDB" id="A0AB34J0F8"/>
<feature type="domain" description="EF-hand" evidence="5">
    <location>
        <begin position="59"/>
        <end position="94"/>
    </location>
</feature>
<proteinExistence type="predicted"/>
<dbReference type="Gene3D" id="1.10.238.10">
    <property type="entry name" value="EF-hand"/>
    <property type="match status" value="3"/>
</dbReference>
<feature type="domain" description="EF-hand" evidence="5">
    <location>
        <begin position="284"/>
        <end position="319"/>
    </location>
</feature>
<keyword evidence="2" id="KW-0677">Repeat</keyword>
<dbReference type="InterPro" id="IPR018247">
    <property type="entry name" value="EF_Hand_1_Ca_BS"/>
</dbReference>
<dbReference type="CDD" id="cd00051">
    <property type="entry name" value="EFh"/>
    <property type="match status" value="2"/>
</dbReference>
<keyword evidence="7" id="KW-1185">Reference proteome</keyword>
<dbReference type="InterPro" id="IPR051581">
    <property type="entry name" value="Ca-bind"/>
</dbReference>
<dbReference type="GO" id="GO:0005509">
    <property type="term" value="F:calcium ion binding"/>
    <property type="evidence" value="ECO:0007669"/>
    <property type="project" value="InterPro"/>
</dbReference>
<feature type="region of interest" description="Disordered" evidence="4">
    <location>
        <begin position="361"/>
        <end position="386"/>
    </location>
</feature>
<dbReference type="SMART" id="SM00054">
    <property type="entry name" value="EFh"/>
    <property type="match status" value="4"/>
</dbReference>
<organism evidence="6 7">
    <name type="scientific">Prymnesium parvum</name>
    <name type="common">Toxic golden alga</name>
    <dbReference type="NCBI Taxonomy" id="97485"/>
    <lineage>
        <taxon>Eukaryota</taxon>
        <taxon>Haptista</taxon>
        <taxon>Haptophyta</taxon>
        <taxon>Prymnesiophyceae</taxon>
        <taxon>Prymnesiales</taxon>
        <taxon>Prymnesiaceae</taxon>
        <taxon>Prymnesium</taxon>
    </lineage>
</organism>
<evidence type="ECO:0000256" key="1">
    <source>
        <dbReference type="ARBA" id="ARBA00022723"/>
    </source>
</evidence>
<dbReference type="PANTHER" id="PTHR34524:SF6">
    <property type="entry name" value="CALCYPHOSINE LIKE"/>
    <property type="match status" value="1"/>
</dbReference>
<dbReference type="InterPro" id="IPR002048">
    <property type="entry name" value="EF_hand_dom"/>
</dbReference>
<dbReference type="PROSITE" id="PS00018">
    <property type="entry name" value="EF_HAND_1"/>
    <property type="match status" value="3"/>
</dbReference>
<gene>
    <name evidence="6" type="ORF">AB1Y20_006480</name>
</gene>